<organism evidence="1 2">
    <name type="scientific">Camellia lanceoleosa</name>
    <dbReference type="NCBI Taxonomy" id="1840588"/>
    <lineage>
        <taxon>Eukaryota</taxon>
        <taxon>Viridiplantae</taxon>
        <taxon>Streptophyta</taxon>
        <taxon>Embryophyta</taxon>
        <taxon>Tracheophyta</taxon>
        <taxon>Spermatophyta</taxon>
        <taxon>Magnoliopsida</taxon>
        <taxon>eudicotyledons</taxon>
        <taxon>Gunneridae</taxon>
        <taxon>Pentapetalae</taxon>
        <taxon>asterids</taxon>
        <taxon>Ericales</taxon>
        <taxon>Theaceae</taxon>
        <taxon>Camellia</taxon>
    </lineage>
</organism>
<keyword evidence="2" id="KW-1185">Reference proteome</keyword>
<dbReference type="Proteomes" id="UP001060215">
    <property type="component" value="Chromosome 11"/>
</dbReference>
<evidence type="ECO:0000313" key="2">
    <source>
        <dbReference type="Proteomes" id="UP001060215"/>
    </source>
</evidence>
<name>A0ACC0F6C2_9ERIC</name>
<proteinExistence type="predicted"/>
<protein>
    <submittedName>
        <fullName evidence="1">Protein saal1</fullName>
    </submittedName>
</protein>
<dbReference type="EMBL" id="CM045768">
    <property type="protein sequence ID" value="KAI7984204.1"/>
    <property type="molecule type" value="Genomic_DNA"/>
</dbReference>
<comment type="caution">
    <text evidence="1">The sequence shown here is derived from an EMBL/GenBank/DDBJ whole genome shotgun (WGS) entry which is preliminary data.</text>
</comment>
<sequence>MSIQSESAIDEQQQQEEGEDGNHEPAHHPTAPSDEFFDISTTVDPSYIISLIRKLLPPDGRNGNKSPEVDAYDASSQGSKADGRDESGVLLSRNGVLNDQCNEIEAMETAELADHDGGDDGLHEKQGGSVGEDAWEDCGCVLWDLAASKTHADFMVQNLVLEVLLANLMVPQPARVTEIILGIIGNLACHELPRKHIASTDGLIEVIVDQLFLDDTPCLCEAYRVLTLGLQGSECVTWAKTLHPENILSRVLWVAENTLNPQLIEKSVGLLLAILESEQEVVATLLPSLMQLGLPSLLINLLTFETSKLSGERVPERYCVLDIILRSIEALSVIDDYSQEVSSNRELFQLLIDLVKFPDKIEVANSCVTAAVLIANILTDVADLALEISPDLSFLQGLFDVFPFASDDIEARRALWSIIGRLLVQVQESQMSLSMLHQYVSVFVSKSELIEDELLDQQLDNCKDSAKLSARATALRKIINILSCWTNSKGSIEESNIMGDSHVQEGMVDGLLECCRKYTQPNAGS</sequence>
<reference evidence="1 2" key="1">
    <citation type="journal article" date="2022" name="Plant J.">
        <title>Chromosome-level genome of Camellia lanceoleosa provides a valuable resource for understanding genome evolution and self-incompatibility.</title>
        <authorList>
            <person name="Gong W."/>
            <person name="Xiao S."/>
            <person name="Wang L."/>
            <person name="Liao Z."/>
            <person name="Chang Y."/>
            <person name="Mo W."/>
            <person name="Hu G."/>
            <person name="Li W."/>
            <person name="Zhao G."/>
            <person name="Zhu H."/>
            <person name="Hu X."/>
            <person name="Ji K."/>
            <person name="Xiang X."/>
            <person name="Song Q."/>
            <person name="Yuan D."/>
            <person name="Jin S."/>
            <person name="Zhang L."/>
        </authorList>
    </citation>
    <scope>NUCLEOTIDE SEQUENCE [LARGE SCALE GENOMIC DNA]</scope>
    <source>
        <strain evidence="1">SQ_2022a</strain>
    </source>
</reference>
<gene>
    <name evidence="1" type="ORF">LOK49_LG15G01793</name>
</gene>
<evidence type="ECO:0000313" key="1">
    <source>
        <dbReference type="EMBL" id="KAI7984204.1"/>
    </source>
</evidence>
<accession>A0ACC0F6C2</accession>